<keyword evidence="6" id="KW-0675">Receptor</keyword>
<proteinExistence type="inferred from homology"/>
<gene>
    <name evidence="11" type="ORF">KP79_PYT08802</name>
</gene>
<feature type="transmembrane region" description="Helical" evidence="9">
    <location>
        <begin position="333"/>
        <end position="355"/>
    </location>
</feature>
<keyword evidence="5 9" id="KW-0472">Membrane</keyword>
<feature type="region of interest" description="Disordered" evidence="8">
    <location>
        <begin position="1086"/>
        <end position="1113"/>
    </location>
</feature>
<evidence type="ECO:0000256" key="4">
    <source>
        <dbReference type="ARBA" id="ARBA00022989"/>
    </source>
</evidence>
<feature type="transmembrane region" description="Helical" evidence="9">
    <location>
        <begin position="908"/>
        <end position="936"/>
    </location>
</feature>
<sequence>MQLHLETLRKVTQIEVDMYEQSWNFKDLCFVADFPEFEDMYLNSILSHIKPCIIMTPLDCFWDGSKLLGPERDFLPGLGISLMKWTNLNPEQLIDMIRDETPSAYVEAIEEVMKRAGVTTAYQEKPCLDPSDSNCPALAPNKQSRELPDIGGALTGGCYGFATKYMHWQEDLIVGGITRNKTGHIVRAEALQSIVQLMDDQQLFDFFKVTSKTISIDWTPDKAKAILEAWQRKFAQVVNGMGNSTSPDQMLGFSTTSLMDIMKEFSSVSTVRVLFGYVLMVFYACISLLRWNNGVQSQSGIGVAGVLLVALSVAAGLGICSVLGIPFNASTTQIIPFLALGLGVDDMFLIAHTYYENGNKKSIPYSDQTAECLKRTGVSVLLTSVNNMLAFFSAAIIPIPALRAFSLQAGILILFNLGSVLLVYPAICSWDLKRKEDKRVDIFCCIQSYAENNNNTVIDLAPSRNEFEMRDQSPPPCYGTPPPSYSPSPPPSYNAVVNAGPDGDHVVTSLAPEGLFVARPTPLPSLCPSTTSSRQCLTPDDRVSCGERFAQAQRECLSLSLTSFATRRVGPFLKKPPVKVFTVLSFVIVLMVSIYGITKVKDGLDLTDIVPKGTNEYKFLEAQSDYFGFYNIYLVTKGDFDYPNNQPLLLEYHKSFQSVGKIIKREDGSLPNFWLIMFRQWLEDLQTVFDREYSEGRLYRDGWYTNASDSGVLAYKLLIQTGDVDTPYDKNLFPHNRMVENGIIAPKAFYSYLTAWTSNDPMAYTASMADLHPPTKDEPHDSYDYELKISKAQPLIYAQIPFYLTNLSDTEDILHTIKAIRAICDSFTERGLPNYPSGVPFTFWEQYINLRFYLMLSILCILVVTFIVITVILMNPWLASILVVVLTMIVVELFGAMGLTGIKLSAVPAVVLIVSVGIGVEFTVHVAVGFLTAIGSRNKRIMISLQHTFAPVIHGAISTLLGIVMLLSAEFEFIVKYFFNVLAALVVIGLLNGLVLLPVLLSLFGPKGEVRPRGEHPDRLETPSPEPSPKPKKKVPVRATRSSRRLYPRVASDNSLTTITEEPSQYSSHEIIVEPEVIVETTHVPVGANYDSSNNSSRNSTPPGSTASTPLASHITRVKATATVKVEVHTPIMHGGTVEMSVSNKNRKSKRRKLKELESSDSDSSSRS</sequence>
<dbReference type="EMBL" id="NEDP02005572">
    <property type="protein sequence ID" value="OWF38173.1"/>
    <property type="molecule type" value="Genomic_DNA"/>
</dbReference>
<comment type="subcellular location">
    <subcellularLocation>
        <location evidence="1">Membrane</location>
        <topology evidence="1">Multi-pass membrane protein</topology>
    </subcellularLocation>
</comment>
<evidence type="ECO:0000256" key="3">
    <source>
        <dbReference type="ARBA" id="ARBA00022692"/>
    </source>
</evidence>
<comment type="similarity">
    <text evidence="2">Belongs to the patched family.</text>
</comment>
<dbReference type="PANTHER" id="PTHR46022:SF1">
    <property type="entry name" value="PROTEIN PATCHED"/>
    <property type="match status" value="1"/>
</dbReference>
<keyword evidence="7" id="KW-0325">Glycoprotein</keyword>
<feature type="transmembrane region" description="Helical" evidence="9">
    <location>
        <begin position="376"/>
        <end position="399"/>
    </location>
</feature>
<evidence type="ECO:0000313" key="11">
    <source>
        <dbReference type="EMBL" id="OWF38173.1"/>
    </source>
</evidence>
<accession>A0A210PNX1</accession>
<dbReference type="GO" id="GO:0008158">
    <property type="term" value="F:hedgehog receptor activity"/>
    <property type="evidence" value="ECO:0007669"/>
    <property type="project" value="InterPro"/>
</dbReference>
<feature type="compositionally biased region" description="Polar residues" evidence="8">
    <location>
        <begin position="1052"/>
        <end position="1065"/>
    </location>
</feature>
<feature type="region of interest" description="Disordered" evidence="8">
    <location>
        <begin position="1132"/>
        <end position="1168"/>
    </location>
</feature>
<evidence type="ECO:0000256" key="7">
    <source>
        <dbReference type="ARBA" id="ARBA00023180"/>
    </source>
</evidence>
<feature type="transmembrane region" description="Helical" evidence="9">
    <location>
        <begin position="578"/>
        <end position="597"/>
    </location>
</feature>
<dbReference type="GO" id="GO:0005119">
    <property type="term" value="F:smoothened binding"/>
    <property type="evidence" value="ECO:0007669"/>
    <property type="project" value="TreeGrafter"/>
</dbReference>
<evidence type="ECO:0000313" key="12">
    <source>
        <dbReference type="Proteomes" id="UP000242188"/>
    </source>
</evidence>
<evidence type="ECO:0000256" key="5">
    <source>
        <dbReference type="ARBA" id="ARBA00023136"/>
    </source>
</evidence>
<dbReference type="Proteomes" id="UP000242188">
    <property type="component" value="Unassembled WGS sequence"/>
</dbReference>
<dbReference type="PROSITE" id="PS50156">
    <property type="entry name" value="SSD"/>
    <property type="match status" value="1"/>
</dbReference>
<feature type="region of interest" description="Disordered" evidence="8">
    <location>
        <begin position="467"/>
        <end position="492"/>
    </location>
</feature>
<feature type="transmembrane region" description="Helical" evidence="9">
    <location>
        <begin position="852"/>
        <end position="874"/>
    </location>
</feature>
<evidence type="ECO:0000256" key="9">
    <source>
        <dbReference type="SAM" id="Phobius"/>
    </source>
</evidence>
<evidence type="ECO:0000256" key="2">
    <source>
        <dbReference type="ARBA" id="ARBA00005585"/>
    </source>
</evidence>
<evidence type="ECO:0000256" key="1">
    <source>
        <dbReference type="ARBA" id="ARBA00004141"/>
    </source>
</evidence>
<feature type="transmembrane region" description="Helical" evidence="9">
    <location>
        <begin position="301"/>
        <end position="327"/>
    </location>
</feature>
<dbReference type="InterPro" id="IPR053958">
    <property type="entry name" value="HMGCR/SNAP/NPC1-like_SSD"/>
</dbReference>
<keyword evidence="12" id="KW-1185">Reference proteome</keyword>
<evidence type="ECO:0000256" key="8">
    <source>
        <dbReference type="SAM" id="MobiDB-lite"/>
    </source>
</evidence>
<evidence type="ECO:0000256" key="6">
    <source>
        <dbReference type="ARBA" id="ARBA00023170"/>
    </source>
</evidence>
<dbReference type="GO" id="GO:0045879">
    <property type="term" value="P:negative regulation of smoothened signaling pathway"/>
    <property type="evidence" value="ECO:0007669"/>
    <property type="project" value="TreeGrafter"/>
</dbReference>
<keyword evidence="4 9" id="KW-1133">Transmembrane helix</keyword>
<feature type="transmembrane region" description="Helical" evidence="9">
    <location>
        <begin position="881"/>
        <end position="902"/>
    </location>
</feature>
<feature type="transmembrane region" description="Helical" evidence="9">
    <location>
        <begin position="948"/>
        <end position="969"/>
    </location>
</feature>
<feature type="transmembrane region" description="Helical" evidence="9">
    <location>
        <begin position="405"/>
        <end position="427"/>
    </location>
</feature>
<dbReference type="FunFam" id="1.20.1640.10:FF:000048">
    <property type="entry name" value="protein patched homolog 1 isoform X2"/>
    <property type="match status" value="1"/>
</dbReference>
<dbReference type="AlphaFoldDB" id="A0A210PNX1"/>
<feature type="compositionally biased region" description="Pro residues" evidence="8">
    <location>
        <begin position="473"/>
        <end position="492"/>
    </location>
</feature>
<feature type="region of interest" description="Disordered" evidence="8">
    <location>
        <begin position="1011"/>
        <end position="1065"/>
    </location>
</feature>
<evidence type="ECO:0000259" key="10">
    <source>
        <dbReference type="PROSITE" id="PS50156"/>
    </source>
</evidence>
<feature type="compositionally biased region" description="Low complexity" evidence="8">
    <location>
        <begin position="1086"/>
        <end position="1100"/>
    </location>
</feature>
<dbReference type="OrthoDB" id="5873834at2759"/>
<feature type="domain" description="SSD" evidence="10">
    <location>
        <begin position="269"/>
        <end position="430"/>
    </location>
</feature>
<dbReference type="SUPFAM" id="SSF82866">
    <property type="entry name" value="Multidrug efflux transporter AcrB transmembrane domain"/>
    <property type="match status" value="2"/>
</dbReference>
<feature type="transmembrane region" description="Helical" evidence="9">
    <location>
        <begin position="271"/>
        <end position="289"/>
    </location>
</feature>
<feature type="compositionally biased region" description="Polar residues" evidence="8">
    <location>
        <begin position="1101"/>
        <end position="1111"/>
    </location>
</feature>
<dbReference type="Pfam" id="PF12349">
    <property type="entry name" value="Sterol-sensing"/>
    <property type="match status" value="1"/>
</dbReference>
<feature type="compositionally biased region" description="Basic residues" evidence="8">
    <location>
        <begin position="1030"/>
        <end position="1047"/>
    </location>
</feature>
<dbReference type="NCBIfam" id="TIGR00918">
    <property type="entry name" value="2A060602"/>
    <property type="match status" value="1"/>
</dbReference>
<dbReference type="GO" id="GO:0005886">
    <property type="term" value="C:plasma membrane"/>
    <property type="evidence" value="ECO:0007669"/>
    <property type="project" value="TreeGrafter"/>
</dbReference>
<name>A0A210PNX1_MIZYE</name>
<protein>
    <submittedName>
        <fullName evidence="11">Protein patched-like 1</fullName>
    </submittedName>
</protein>
<dbReference type="STRING" id="6573.A0A210PNX1"/>
<comment type="caution">
    <text evidence="11">The sequence shown here is derived from an EMBL/GenBank/DDBJ whole genome shotgun (WGS) entry which is preliminary data.</text>
</comment>
<reference evidence="11 12" key="1">
    <citation type="journal article" date="2017" name="Nat. Ecol. Evol.">
        <title>Scallop genome provides insights into evolution of bilaterian karyotype and development.</title>
        <authorList>
            <person name="Wang S."/>
            <person name="Zhang J."/>
            <person name="Jiao W."/>
            <person name="Li J."/>
            <person name="Xun X."/>
            <person name="Sun Y."/>
            <person name="Guo X."/>
            <person name="Huan P."/>
            <person name="Dong B."/>
            <person name="Zhang L."/>
            <person name="Hu X."/>
            <person name="Sun X."/>
            <person name="Wang J."/>
            <person name="Zhao C."/>
            <person name="Wang Y."/>
            <person name="Wang D."/>
            <person name="Huang X."/>
            <person name="Wang R."/>
            <person name="Lv J."/>
            <person name="Li Y."/>
            <person name="Zhang Z."/>
            <person name="Liu B."/>
            <person name="Lu W."/>
            <person name="Hui Y."/>
            <person name="Liang J."/>
            <person name="Zhou Z."/>
            <person name="Hou R."/>
            <person name="Li X."/>
            <person name="Liu Y."/>
            <person name="Li H."/>
            <person name="Ning X."/>
            <person name="Lin Y."/>
            <person name="Zhao L."/>
            <person name="Xing Q."/>
            <person name="Dou J."/>
            <person name="Li Y."/>
            <person name="Mao J."/>
            <person name="Guo H."/>
            <person name="Dou H."/>
            <person name="Li T."/>
            <person name="Mu C."/>
            <person name="Jiang W."/>
            <person name="Fu Q."/>
            <person name="Fu X."/>
            <person name="Miao Y."/>
            <person name="Liu J."/>
            <person name="Yu Q."/>
            <person name="Li R."/>
            <person name="Liao H."/>
            <person name="Li X."/>
            <person name="Kong Y."/>
            <person name="Jiang Z."/>
            <person name="Chourrout D."/>
            <person name="Li R."/>
            <person name="Bao Z."/>
        </authorList>
    </citation>
    <scope>NUCLEOTIDE SEQUENCE [LARGE SCALE GENOMIC DNA]</scope>
    <source>
        <strain evidence="11 12">PY_sf001</strain>
    </source>
</reference>
<feature type="compositionally biased region" description="Basic residues" evidence="8">
    <location>
        <begin position="1145"/>
        <end position="1154"/>
    </location>
</feature>
<dbReference type="Gene3D" id="1.20.1640.10">
    <property type="entry name" value="Multidrug efflux transporter AcrB transmembrane domain"/>
    <property type="match status" value="2"/>
</dbReference>
<dbReference type="InterPro" id="IPR004766">
    <property type="entry name" value="TM_rcpt_patched"/>
</dbReference>
<dbReference type="PANTHER" id="PTHR46022">
    <property type="entry name" value="PROTEIN PATCHED"/>
    <property type="match status" value="1"/>
</dbReference>
<dbReference type="GO" id="GO:0097108">
    <property type="term" value="F:hedgehog family protein binding"/>
    <property type="evidence" value="ECO:0007669"/>
    <property type="project" value="TreeGrafter"/>
</dbReference>
<dbReference type="InterPro" id="IPR000731">
    <property type="entry name" value="SSD"/>
</dbReference>
<keyword evidence="3 9" id="KW-0812">Transmembrane</keyword>
<feature type="compositionally biased region" description="Basic and acidic residues" evidence="8">
    <location>
        <begin position="1011"/>
        <end position="1021"/>
    </location>
</feature>
<feature type="transmembrane region" description="Helical" evidence="9">
    <location>
        <begin position="981"/>
        <end position="1004"/>
    </location>
</feature>
<organism evidence="11 12">
    <name type="scientific">Mizuhopecten yessoensis</name>
    <name type="common">Japanese scallop</name>
    <name type="synonym">Patinopecten yessoensis</name>
    <dbReference type="NCBI Taxonomy" id="6573"/>
    <lineage>
        <taxon>Eukaryota</taxon>
        <taxon>Metazoa</taxon>
        <taxon>Spiralia</taxon>
        <taxon>Lophotrochozoa</taxon>
        <taxon>Mollusca</taxon>
        <taxon>Bivalvia</taxon>
        <taxon>Autobranchia</taxon>
        <taxon>Pteriomorphia</taxon>
        <taxon>Pectinida</taxon>
        <taxon>Pectinoidea</taxon>
        <taxon>Pectinidae</taxon>
        <taxon>Mizuhopecten</taxon>
    </lineage>
</organism>